<proteinExistence type="predicted"/>
<dbReference type="OrthoDB" id="252872at2"/>
<dbReference type="InterPro" id="IPR016084">
    <property type="entry name" value="Haem_Oase-like_multi-hlx"/>
</dbReference>
<dbReference type="EMBL" id="LT629772">
    <property type="protein sequence ID" value="SDR94177.1"/>
    <property type="molecule type" value="Genomic_DNA"/>
</dbReference>
<sequence>MLLPRPRGELSDLVVSGIRDPQSVAECGALPLPADALNDVDLQLSLWLLYELHYRSFDDADPAADWSPALLSVRRVLEEAFNDGVEDVSAKHVAPLIDVEPDDFPDRLFELVETFPGPSLAEYVQRRADRDQVREMLLHRSVYHLKEADPHSFAIPRLTGAAKAGLVELQYDEYGDGVADRVHQDLFARALRAAGLDAEYGSYADVVPAEVLAISNVMSLYGLHRARRAAAMGHLAAFEASSSVPCRRYAAGIRRVGLGDEVAQYFDEHVEADAVHEQLAVRRICGALIAEDPRLQRDVAVGAVACLALDARAAAPLLEAWKHDRHLVLPPTETAHLDRAVPAS</sequence>
<dbReference type="Gene3D" id="1.20.910.10">
    <property type="entry name" value="Heme oxygenase-like"/>
    <property type="match status" value="1"/>
</dbReference>
<protein>
    <submittedName>
        <fullName evidence="1">Iron-containing redox enzyme</fullName>
    </submittedName>
</protein>
<dbReference type="STRING" id="630515.SAMN04489812_0390"/>
<dbReference type="SMART" id="SM01236">
    <property type="entry name" value="Haem_oxygenase_2"/>
    <property type="match status" value="1"/>
</dbReference>
<gene>
    <name evidence="1" type="ORF">SAMN04489812_0390</name>
</gene>
<name>A0A1H1N5H8_9ACTN</name>
<dbReference type="Proteomes" id="UP000199103">
    <property type="component" value="Chromosome I"/>
</dbReference>
<keyword evidence="2" id="KW-1185">Reference proteome</keyword>
<evidence type="ECO:0000313" key="1">
    <source>
        <dbReference type="EMBL" id="SDR94177.1"/>
    </source>
</evidence>
<dbReference type="SUPFAM" id="SSF48613">
    <property type="entry name" value="Heme oxygenase-like"/>
    <property type="match status" value="1"/>
</dbReference>
<reference evidence="1 2" key="1">
    <citation type="submission" date="2016-10" db="EMBL/GenBank/DDBJ databases">
        <authorList>
            <person name="de Groot N.N."/>
        </authorList>
    </citation>
    <scope>NUCLEOTIDE SEQUENCE [LARGE SCALE GENOMIC DNA]</scope>
    <source>
        <strain evidence="1 2">DSM 21800</strain>
    </source>
</reference>
<accession>A0A1H1N5H8</accession>
<dbReference type="AlphaFoldDB" id="A0A1H1N5H8"/>
<dbReference type="Pfam" id="PF14518">
    <property type="entry name" value="Haem_oxygenas_2"/>
    <property type="match status" value="1"/>
</dbReference>
<organism evidence="1 2">
    <name type="scientific">Microlunatus soli</name>
    <dbReference type="NCBI Taxonomy" id="630515"/>
    <lineage>
        <taxon>Bacteria</taxon>
        <taxon>Bacillati</taxon>
        <taxon>Actinomycetota</taxon>
        <taxon>Actinomycetes</taxon>
        <taxon>Propionibacteriales</taxon>
        <taxon>Propionibacteriaceae</taxon>
        <taxon>Microlunatus</taxon>
    </lineage>
</organism>
<evidence type="ECO:0000313" key="2">
    <source>
        <dbReference type="Proteomes" id="UP000199103"/>
    </source>
</evidence>